<dbReference type="InterPro" id="IPR012334">
    <property type="entry name" value="Pectin_lyas_fold"/>
</dbReference>
<evidence type="ECO:0000256" key="1">
    <source>
        <dbReference type="ARBA" id="ARBA00004191"/>
    </source>
</evidence>
<evidence type="ECO:0000259" key="8">
    <source>
        <dbReference type="Pfam" id="PF01095"/>
    </source>
</evidence>
<keyword evidence="3" id="KW-0964">Secreted</keyword>
<protein>
    <recommendedName>
        <fullName evidence="8">Pectinesterase catalytic domain-containing protein</fullName>
    </recommendedName>
</protein>
<dbReference type="Pfam" id="PF01095">
    <property type="entry name" value="Pectinesterase"/>
    <property type="match status" value="1"/>
</dbReference>
<evidence type="ECO:0000256" key="7">
    <source>
        <dbReference type="SAM" id="Phobius"/>
    </source>
</evidence>
<dbReference type="InterPro" id="IPR000070">
    <property type="entry name" value="Pectinesterase_cat"/>
</dbReference>
<evidence type="ECO:0000313" key="10">
    <source>
        <dbReference type="Proteomes" id="UP001497480"/>
    </source>
</evidence>
<dbReference type="EMBL" id="CAXHTB010000001">
    <property type="protein sequence ID" value="CAL0299305.1"/>
    <property type="molecule type" value="Genomic_DNA"/>
</dbReference>
<evidence type="ECO:0000256" key="5">
    <source>
        <dbReference type="ARBA" id="ARBA00023085"/>
    </source>
</evidence>
<reference evidence="9 10" key="1">
    <citation type="submission" date="2024-03" db="EMBL/GenBank/DDBJ databases">
        <authorList>
            <person name="Martinez-Hernandez J."/>
        </authorList>
    </citation>
    <scope>NUCLEOTIDE SEQUENCE [LARGE SCALE GENOMIC DNA]</scope>
</reference>
<keyword evidence="3" id="KW-0134">Cell wall</keyword>
<keyword evidence="4" id="KW-0378">Hydrolase</keyword>
<dbReference type="PANTHER" id="PTHR31707">
    <property type="entry name" value="PECTINESTERASE"/>
    <property type="match status" value="1"/>
</dbReference>
<accession>A0AAV1VQP7</accession>
<evidence type="ECO:0000256" key="2">
    <source>
        <dbReference type="ARBA" id="ARBA00005184"/>
    </source>
</evidence>
<evidence type="ECO:0000256" key="3">
    <source>
        <dbReference type="ARBA" id="ARBA00022512"/>
    </source>
</evidence>
<evidence type="ECO:0000256" key="6">
    <source>
        <dbReference type="SAM" id="MobiDB-lite"/>
    </source>
</evidence>
<gene>
    <name evidence="9" type="ORF">LLUT_LOCUS365</name>
</gene>
<dbReference type="Proteomes" id="UP001497480">
    <property type="component" value="Unassembled WGS sequence"/>
</dbReference>
<evidence type="ECO:0000313" key="9">
    <source>
        <dbReference type="EMBL" id="CAL0299305.1"/>
    </source>
</evidence>
<keyword evidence="7" id="KW-1133">Transmembrane helix</keyword>
<feature type="region of interest" description="Disordered" evidence="6">
    <location>
        <begin position="1"/>
        <end position="20"/>
    </location>
</feature>
<keyword evidence="10" id="KW-1185">Reference proteome</keyword>
<dbReference type="AlphaFoldDB" id="A0AAV1VQP7"/>
<comment type="subcellular location">
    <subcellularLocation>
        <location evidence="1">Secreted</location>
        <location evidence="1">Cell wall</location>
    </subcellularLocation>
</comment>
<evidence type="ECO:0000256" key="4">
    <source>
        <dbReference type="ARBA" id="ARBA00022801"/>
    </source>
</evidence>
<feature type="compositionally biased region" description="Basic residues" evidence="6">
    <location>
        <begin position="1"/>
        <end position="18"/>
    </location>
</feature>
<keyword evidence="7" id="KW-0812">Transmembrane</keyword>
<comment type="caution">
    <text evidence="9">The sequence shown here is derived from an EMBL/GenBank/DDBJ whole genome shotgun (WGS) entry which is preliminary data.</text>
</comment>
<sequence>MASSKSRHGPKGLQKRPLMRTTNPTWFSRKDLSFVIGGGGDGEEYVPNDVIIVASDGSGNFSSINDAINFAPNNSIDRTVVHVKEGIYEENVEIPVYKTNIVHLGDGSDVTIITGNISVVDGWTTFRSATVYVYGHRRLTSVLEWMGKHAMSIFVLVSLNLAVTAIQGFYWTKSENNIEVQ</sequence>
<keyword evidence="7" id="KW-0472">Membrane</keyword>
<proteinExistence type="predicted"/>
<keyword evidence="5" id="KW-0063">Aspartyl esterase</keyword>
<dbReference type="Gene3D" id="2.160.20.10">
    <property type="entry name" value="Single-stranded right-handed beta-helix, Pectin lyase-like"/>
    <property type="match status" value="1"/>
</dbReference>
<feature type="transmembrane region" description="Helical" evidence="7">
    <location>
        <begin position="153"/>
        <end position="171"/>
    </location>
</feature>
<dbReference type="InterPro" id="IPR011050">
    <property type="entry name" value="Pectin_lyase_fold/virulence"/>
</dbReference>
<name>A0AAV1VQP7_LUPLU</name>
<comment type="pathway">
    <text evidence="2">Glycan metabolism; pectin degradation; 2-dehydro-3-deoxy-D-gluconate from pectin: step 1/5.</text>
</comment>
<organism evidence="9 10">
    <name type="scientific">Lupinus luteus</name>
    <name type="common">European yellow lupine</name>
    <dbReference type="NCBI Taxonomy" id="3873"/>
    <lineage>
        <taxon>Eukaryota</taxon>
        <taxon>Viridiplantae</taxon>
        <taxon>Streptophyta</taxon>
        <taxon>Embryophyta</taxon>
        <taxon>Tracheophyta</taxon>
        <taxon>Spermatophyta</taxon>
        <taxon>Magnoliopsida</taxon>
        <taxon>eudicotyledons</taxon>
        <taxon>Gunneridae</taxon>
        <taxon>Pentapetalae</taxon>
        <taxon>rosids</taxon>
        <taxon>fabids</taxon>
        <taxon>Fabales</taxon>
        <taxon>Fabaceae</taxon>
        <taxon>Papilionoideae</taxon>
        <taxon>50 kb inversion clade</taxon>
        <taxon>genistoids sensu lato</taxon>
        <taxon>core genistoids</taxon>
        <taxon>Genisteae</taxon>
        <taxon>Lupinus</taxon>
    </lineage>
</organism>
<dbReference type="GO" id="GO:0030599">
    <property type="term" value="F:pectinesterase activity"/>
    <property type="evidence" value="ECO:0007669"/>
    <property type="project" value="InterPro"/>
</dbReference>
<feature type="domain" description="Pectinesterase catalytic" evidence="8">
    <location>
        <begin position="51"/>
        <end position="138"/>
    </location>
</feature>
<dbReference type="SUPFAM" id="SSF51126">
    <property type="entry name" value="Pectin lyase-like"/>
    <property type="match status" value="1"/>
</dbReference>
<dbReference type="GO" id="GO:0042545">
    <property type="term" value="P:cell wall modification"/>
    <property type="evidence" value="ECO:0007669"/>
    <property type="project" value="InterPro"/>
</dbReference>